<name>D5XCL9_THEPJ</name>
<keyword evidence="1" id="KW-0175">Coiled coil</keyword>
<reference evidence="2 3" key="1">
    <citation type="submission" date="2010-05" db="EMBL/GenBank/DDBJ databases">
        <title>Complete sequence of Thermincola sp. JR.</title>
        <authorList>
            <consortium name="US DOE Joint Genome Institute"/>
            <person name="Lucas S."/>
            <person name="Copeland A."/>
            <person name="Lapidus A."/>
            <person name="Cheng J.-F."/>
            <person name="Bruce D."/>
            <person name="Goodwin L."/>
            <person name="Pitluck S."/>
            <person name="Chertkov O."/>
            <person name="Detter J.C."/>
            <person name="Han C."/>
            <person name="Tapia R."/>
            <person name="Land M."/>
            <person name="Hauser L."/>
            <person name="Kyrpides N."/>
            <person name="Mikhailova N."/>
            <person name="Hazen T.C."/>
            <person name="Woyke T."/>
        </authorList>
    </citation>
    <scope>NUCLEOTIDE SEQUENCE [LARGE SCALE GENOMIC DNA]</scope>
    <source>
        <strain evidence="2 3">JR</strain>
    </source>
</reference>
<dbReference type="Gene3D" id="1.20.1270.70">
    <property type="entry name" value="Designed single chain three-helix bundle"/>
    <property type="match status" value="1"/>
</dbReference>
<organism evidence="2 3">
    <name type="scientific">Thermincola potens (strain JR)</name>
    <dbReference type="NCBI Taxonomy" id="635013"/>
    <lineage>
        <taxon>Bacteria</taxon>
        <taxon>Bacillati</taxon>
        <taxon>Bacillota</taxon>
        <taxon>Clostridia</taxon>
        <taxon>Eubacteriales</taxon>
        <taxon>Thermincolaceae</taxon>
        <taxon>Thermincola</taxon>
    </lineage>
</organism>
<accession>D5XCL9</accession>
<dbReference type="SUPFAM" id="SSF57997">
    <property type="entry name" value="Tropomyosin"/>
    <property type="match status" value="1"/>
</dbReference>
<dbReference type="RefSeq" id="WP_013119666.1">
    <property type="nucleotide sequence ID" value="NC_014152.1"/>
</dbReference>
<evidence type="ECO:0000256" key="1">
    <source>
        <dbReference type="SAM" id="Coils"/>
    </source>
</evidence>
<dbReference type="STRING" id="635013.TherJR_0778"/>
<sequence length="140" mass="16692">MEEKILQLILSEIKDLKVNQEKVYREVTDIKEGQQRLEGRMDKLEEGQQRLESRMDKIEGRMDKIEGRMDKLEEGQQRLEGRMDKLESKIETEITDKIRALYDFREVQADINNRIITTLDRIEAKVDVLQMETAQIRRVK</sequence>
<dbReference type="AlphaFoldDB" id="D5XCL9"/>
<dbReference type="EMBL" id="CP002028">
    <property type="protein sequence ID" value="ADG81645.1"/>
    <property type="molecule type" value="Genomic_DNA"/>
</dbReference>
<proteinExistence type="predicted"/>
<dbReference type="HOGENOM" id="CLU_144680_0_0_9"/>
<evidence type="ECO:0000313" key="2">
    <source>
        <dbReference type="EMBL" id="ADG81645.1"/>
    </source>
</evidence>
<gene>
    <name evidence="2" type="ordered locus">TherJR_0778</name>
</gene>
<feature type="coiled-coil region" evidence="1">
    <location>
        <begin position="34"/>
        <end position="96"/>
    </location>
</feature>
<dbReference type="Proteomes" id="UP000002377">
    <property type="component" value="Chromosome"/>
</dbReference>
<dbReference type="eggNOG" id="ENOG5033GJP">
    <property type="taxonomic scope" value="Bacteria"/>
</dbReference>
<dbReference type="OrthoDB" id="1809564at2"/>
<protein>
    <submittedName>
        <fullName evidence="2">Uncharacterized protein</fullName>
    </submittedName>
</protein>
<evidence type="ECO:0000313" key="3">
    <source>
        <dbReference type="Proteomes" id="UP000002377"/>
    </source>
</evidence>
<keyword evidence="3" id="KW-1185">Reference proteome</keyword>
<dbReference type="KEGG" id="tjr:TherJR_0778"/>